<organism evidence="1 2">
    <name type="scientific">Cicer arietinum</name>
    <name type="common">Chickpea</name>
    <name type="synonym">Garbanzo</name>
    <dbReference type="NCBI Taxonomy" id="3827"/>
    <lineage>
        <taxon>Eukaryota</taxon>
        <taxon>Viridiplantae</taxon>
        <taxon>Streptophyta</taxon>
        <taxon>Embryophyta</taxon>
        <taxon>Tracheophyta</taxon>
        <taxon>Spermatophyta</taxon>
        <taxon>Magnoliopsida</taxon>
        <taxon>eudicotyledons</taxon>
        <taxon>Gunneridae</taxon>
        <taxon>Pentapetalae</taxon>
        <taxon>rosids</taxon>
        <taxon>fabids</taxon>
        <taxon>Fabales</taxon>
        <taxon>Fabaceae</taxon>
        <taxon>Papilionoideae</taxon>
        <taxon>50 kb inversion clade</taxon>
        <taxon>NPAAA clade</taxon>
        <taxon>Hologalegina</taxon>
        <taxon>IRL clade</taxon>
        <taxon>Cicereae</taxon>
        <taxon>Cicer</taxon>
    </lineage>
</organism>
<dbReference type="PANTHER" id="PTHR46866:SF1">
    <property type="entry name" value="GH12955P"/>
    <property type="match status" value="1"/>
</dbReference>
<protein>
    <submittedName>
        <fullName evidence="2">Protein GFS12-like isoform X2</fullName>
    </submittedName>
</protein>
<keyword evidence="1" id="KW-1185">Reference proteome</keyword>
<dbReference type="PANTHER" id="PTHR46866">
    <property type="entry name" value="GH12955P"/>
    <property type="match status" value="1"/>
</dbReference>
<gene>
    <name evidence="2" type="primary">LOC101499575</name>
</gene>
<evidence type="ECO:0000313" key="1">
    <source>
        <dbReference type="Proteomes" id="UP000087171"/>
    </source>
</evidence>
<proteinExistence type="predicted"/>
<name>A0A3Q7X648_CICAR</name>
<reference evidence="1" key="1">
    <citation type="journal article" date="2013" name="Nat. Biotechnol.">
        <title>Draft genome sequence of chickpea (Cicer arietinum) provides a resource for trait improvement.</title>
        <authorList>
            <person name="Varshney R.K."/>
            <person name="Song C."/>
            <person name="Saxena R.K."/>
            <person name="Azam S."/>
            <person name="Yu S."/>
            <person name="Sharpe A.G."/>
            <person name="Cannon S."/>
            <person name="Baek J."/>
            <person name="Rosen B.D."/>
            <person name="Tar'an B."/>
            <person name="Millan T."/>
            <person name="Zhang X."/>
            <person name="Ramsay L.D."/>
            <person name="Iwata A."/>
            <person name="Wang Y."/>
            <person name="Nelson W."/>
            <person name="Farmer A.D."/>
            <person name="Gaur P.M."/>
            <person name="Soderlund C."/>
            <person name="Penmetsa R.V."/>
            <person name="Xu C."/>
            <person name="Bharti A.K."/>
            <person name="He W."/>
            <person name="Winter P."/>
            <person name="Zhao S."/>
            <person name="Hane J.K."/>
            <person name="Carrasquilla-Garcia N."/>
            <person name="Condie J.A."/>
            <person name="Upadhyaya H.D."/>
            <person name="Luo M.C."/>
            <person name="Thudi M."/>
            <person name="Gowda C.L."/>
            <person name="Singh N.P."/>
            <person name="Lichtenzveig J."/>
            <person name="Gali K.K."/>
            <person name="Rubio J."/>
            <person name="Nadarajan N."/>
            <person name="Dolezel J."/>
            <person name="Bansal K.C."/>
            <person name="Xu X."/>
            <person name="Edwards D."/>
            <person name="Zhang G."/>
            <person name="Kahl G."/>
            <person name="Gil J."/>
            <person name="Singh K.B."/>
            <person name="Datta S.K."/>
            <person name="Jackson S.A."/>
            <person name="Wang J."/>
            <person name="Cook D.R."/>
        </authorList>
    </citation>
    <scope>NUCLEOTIDE SEQUENCE [LARGE SCALE GENOMIC DNA]</scope>
    <source>
        <strain evidence="1">cv. CDC Frontier</strain>
    </source>
</reference>
<dbReference type="Proteomes" id="UP000087171">
    <property type="component" value="Chromosome Ca4"/>
</dbReference>
<reference evidence="2" key="2">
    <citation type="submission" date="2025-08" db="UniProtKB">
        <authorList>
            <consortium name="RefSeq"/>
        </authorList>
    </citation>
    <scope>IDENTIFICATION</scope>
    <source>
        <tissue evidence="2">Etiolated seedlings</tissue>
    </source>
</reference>
<accession>A0A3Q7X648</accession>
<sequence length="352" mass="38918">MRRPSAKILLESPYFPKTIKSSYLFLAPLQLVAKDESRLRFAANLAKQGALRHMGSFATEKCATYCLPLIVNAVSDTEAECAYILLEELMKCLTAQAVKTLILPTIQKLLQNTGYLHLKVSLLQDSFVREIWNRVGKQAYLETIHPLVLSNLYISPDKSSAASASVLLFGSSEEIGVPITIHQTILPLVHCFGKGLCVDGIDVLMLPLLKNVIRSFIDVSCMNKPDPVQSWSALALIDCMMTLDGLVAFLTEEIIVKELLEDISYIHVGVLMQKHMEIAVLQVAATTLFGISQRMGADLTALHILPKLKELFDELAFSQEISKGSTAVGRNLKVTKLKIGGDFQIETRMDLV</sequence>
<dbReference type="AlphaFoldDB" id="A0A3Q7X648"/>
<dbReference type="RefSeq" id="XP_027189144.1">
    <property type="nucleotide sequence ID" value="XM_027333343.1"/>
</dbReference>
<evidence type="ECO:0000313" key="2">
    <source>
        <dbReference type="RefSeq" id="XP_027189144.1"/>
    </source>
</evidence>